<dbReference type="AlphaFoldDB" id="A0A8J6Y1V5"/>
<evidence type="ECO:0000256" key="1">
    <source>
        <dbReference type="ARBA" id="ARBA00004651"/>
    </source>
</evidence>
<dbReference type="CDD" id="cd11475">
    <property type="entry name" value="SLC5sbd_PutP"/>
    <property type="match status" value="1"/>
</dbReference>
<dbReference type="GO" id="GO:0005298">
    <property type="term" value="F:proline:sodium symporter activity"/>
    <property type="evidence" value="ECO:0007669"/>
    <property type="project" value="UniProtKB-UniRule"/>
</dbReference>
<keyword evidence="8 14" id="KW-0915">Sodium</keyword>
<dbReference type="GO" id="GO:0031402">
    <property type="term" value="F:sodium ion binding"/>
    <property type="evidence" value="ECO:0007669"/>
    <property type="project" value="UniProtKB-UniRule"/>
</dbReference>
<dbReference type="InterPro" id="IPR011851">
    <property type="entry name" value="Na/Pro_symporter"/>
</dbReference>
<comment type="catalytic activity">
    <reaction evidence="12">
        <text>L-proline(in) + Na(+)(in) = L-proline(out) + Na(+)(out)</text>
        <dbReference type="Rhea" id="RHEA:28967"/>
        <dbReference type="ChEBI" id="CHEBI:29101"/>
        <dbReference type="ChEBI" id="CHEBI:60039"/>
    </reaction>
</comment>
<dbReference type="PROSITE" id="PS50283">
    <property type="entry name" value="NA_SOLUT_SYMP_3"/>
    <property type="match status" value="1"/>
</dbReference>
<comment type="caution">
    <text evidence="15">The sequence shown here is derived from an EMBL/GenBank/DDBJ whole genome shotgun (WGS) entry which is preliminary data.</text>
</comment>
<protein>
    <recommendedName>
        <fullName evidence="14">Sodium/proline symporter</fullName>
    </recommendedName>
    <alternativeName>
        <fullName evidence="14">Proline permease</fullName>
    </alternativeName>
</protein>
<dbReference type="Gene3D" id="1.20.1730.10">
    <property type="entry name" value="Sodium/glucose cotransporter"/>
    <property type="match status" value="1"/>
</dbReference>
<name>A0A8J6Y1V5_9BACT</name>
<evidence type="ECO:0000256" key="11">
    <source>
        <dbReference type="ARBA" id="ARBA00023201"/>
    </source>
</evidence>
<comment type="function">
    <text evidence="14">Catalyzes the sodium-dependent uptake of extracellular L-proline.</text>
</comment>
<evidence type="ECO:0000256" key="10">
    <source>
        <dbReference type="ARBA" id="ARBA00023136"/>
    </source>
</evidence>
<keyword evidence="4 14" id="KW-1003">Cell membrane</keyword>
<dbReference type="NCBIfam" id="TIGR00813">
    <property type="entry name" value="sss"/>
    <property type="match status" value="1"/>
</dbReference>
<dbReference type="InterPro" id="IPR018212">
    <property type="entry name" value="Na/solute_symporter_CS"/>
</dbReference>
<feature type="transmembrane region" description="Helical" evidence="14">
    <location>
        <begin position="191"/>
        <end position="214"/>
    </location>
</feature>
<comment type="similarity">
    <text evidence="2 13">Belongs to the sodium:solute symporter (SSF) (TC 2.A.21) family.</text>
</comment>
<proteinExistence type="inferred from homology"/>
<evidence type="ECO:0000256" key="14">
    <source>
        <dbReference type="RuleBase" id="RU366012"/>
    </source>
</evidence>
<keyword evidence="3 14" id="KW-0813">Transport</keyword>
<keyword evidence="14" id="KW-0029">Amino-acid transport</keyword>
<evidence type="ECO:0000256" key="3">
    <source>
        <dbReference type="ARBA" id="ARBA00022448"/>
    </source>
</evidence>
<evidence type="ECO:0000256" key="5">
    <source>
        <dbReference type="ARBA" id="ARBA00022692"/>
    </source>
</evidence>
<dbReference type="Proteomes" id="UP000648239">
    <property type="component" value="Unassembled WGS sequence"/>
</dbReference>
<accession>A0A8J6Y1V5</accession>
<feature type="transmembrane region" description="Helical" evidence="14">
    <location>
        <begin position="275"/>
        <end position="301"/>
    </location>
</feature>
<keyword evidence="5 14" id="KW-0812">Transmembrane</keyword>
<feature type="transmembrane region" description="Helical" evidence="14">
    <location>
        <begin position="456"/>
        <end position="475"/>
    </location>
</feature>
<feature type="transmembrane region" description="Helical" evidence="14">
    <location>
        <begin position="7"/>
        <end position="29"/>
    </location>
</feature>
<organism evidence="15 16">
    <name type="scientific">Candidatus Polarisedimenticola svalbardensis</name>
    <dbReference type="NCBI Taxonomy" id="2886004"/>
    <lineage>
        <taxon>Bacteria</taxon>
        <taxon>Pseudomonadati</taxon>
        <taxon>Acidobacteriota</taxon>
        <taxon>Candidatus Polarisedimenticolia</taxon>
        <taxon>Candidatus Polarisedimenticolales</taxon>
        <taxon>Candidatus Polarisedimenticolaceae</taxon>
        <taxon>Candidatus Polarisedimenticola</taxon>
    </lineage>
</organism>
<keyword evidence="10 14" id="KW-0472">Membrane</keyword>
<evidence type="ECO:0000256" key="2">
    <source>
        <dbReference type="ARBA" id="ARBA00006434"/>
    </source>
</evidence>
<evidence type="ECO:0000256" key="13">
    <source>
        <dbReference type="RuleBase" id="RU362091"/>
    </source>
</evidence>
<keyword evidence="11 14" id="KW-0739">Sodium transport</keyword>
<evidence type="ECO:0000256" key="7">
    <source>
        <dbReference type="ARBA" id="ARBA00022989"/>
    </source>
</evidence>
<dbReference type="EMBL" id="JACXWD010000049">
    <property type="protein sequence ID" value="MBD3868918.1"/>
    <property type="molecule type" value="Genomic_DNA"/>
</dbReference>
<gene>
    <name evidence="15" type="ORF">IFK94_12390</name>
</gene>
<feature type="transmembrane region" description="Helical" evidence="14">
    <location>
        <begin position="123"/>
        <end position="141"/>
    </location>
</feature>
<feature type="transmembrane region" description="Helical" evidence="14">
    <location>
        <begin position="67"/>
        <end position="95"/>
    </location>
</feature>
<dbReference type="PROSITE" id="PS00457">
    <property type="entry name" value="NA_SOLUT_SYMP_2"/>
    <property type="match status" value="1"/>
</dbReference>
<dbReference type="GO" id="GO:0015824">
    <property type="term" value="P:proline transport"/>
    <property type="evidence" value="ECO:0007669"/>
    <property type="project" value="UniProtKB-UniRule"/>
</dbReference>
<feature type="transmembrane region" description="Helical" evidence="14">
    <location>
        <begin position="161"/>
        <end position="184"/>
    </location>
</feature>
<evidence type="ECO:0000256" key="6">
    <source>
        <dbReference type="ARBA" id="ARBA00022847"/>
    </source>
</evidence>
<evidence type="ECO:0000256" key="12">
    <source>
        <dbReference type="ARBA" id="ARBA00033708"/>
    </source>
</evidence>
<keyword evidence="7 14" id="KW-1133">Transmembrane helix</keyword>
<sequence length="485" mass="50883">MTGDSSILAGLLLYLAFMVIVGVLSSRYMKSLDDYVLGGRRLGPWVAAISERASGESAWFLLGLPGAAYGMGFVGFWAVIGIASGILFSWTFIAIPLRRQTAAMGALTIPDYFEMRFGDRSRMLRLFSTVAILVFYTAYVAAQLNGAGKILEATFGIPVEYGLLTGAVVVLLYTMLGGFLAVAWTDLIQGVLMTAVAVVLPVVGLIKIGGFGKLSEALQSRGDGFMSMSGGEAGSAFLFGVVVANLSWGLGYLGQPHLLTRYMAIRKTSELPKSGAIAMGWTLLSYWGAPFIGIVGLAILGPDLADPEQVMPLLAKALMPGWLAGLMIAGATAAMMSTADSQLLVASSAVVEDICVRLLGIRASAAKLVLMSRAATVIIAGIALYLAWASLNNSRIIDATVSYAWTGLGASFGPPLLLALWWKRTRRAGALAGMVGGMVATILWKNFESLGAVLDIKAAAVLISALLVVSVSLWGNAAGAERTTG</sequence>
<feature type="transmembrane region" description="Helical" evidence="14">
    <location>
        <begin position="428"/>
        <end position="444"/>
    </location>
</feature>
<reference evidence="15 16" key="1">
    <citation type="submission" date="2020-08" db="EMBL/GenBank/DDBJ databases">
        <title>Acidobacteriota in marine sediments use diverse sulfur dissimilation pathways.</title>
        <authorList>
            <person name="Wasmund K."/>
        </authorList>
    </citation>
    <scope>NUCLEOTIDE SEQUENCE [LARGE SCALE GENOMIC DNA]</scope>
    <source>
        <strain evidence="15">MAG AM4</strain>
    </source>
</reference>
<feature type="transmembrane region" description="Helical" evidence="14">
    <location>
        <begin position="368"/>
        <end position="391"/>
    </location>
</feature>
<evidence type="ECO:0000313" key="16">
    <source>
        <dbReference type="Proteomes" id="UP000648239"/>
    </source>
</evidence>
<evidence type="ECO:0000256" key="4">
    <source>
        <dbReference type="ARBA" id="ARBA00022475"/>
    </source>
</evidence>
<evidence type="ECO:0000256" key="9">
    <source>
        <dbReference type="ARBA" id="ARBA00023065"/>
    </source>
</evidence>
<dbReference type="InterPro" id="IPR038377">
    <property type="entry name" value="Na/Glc_symporter_sf"/>
</dbReference>
<keyword evidence="9 14" id="KW-0406">Ion transport</keyword>
<evidence type="ECO:0000313" key="15">
    <source>
        <dbReference type="EMBL" id="MBD3868918.1"/>
    </source>
</evidence>
<feature type="transmembrane region" description="Helical" evidence="14">
    <location>
        <begin position="403"/>
        <end position="421"/>
    </location>
</feature>
<dbReference type="GO" id="GO:0005886">
    <property type="term" value="C:plasma membrane"/>
    <property type="evidence" value="ECO:0007669"/>
    <property type="project" value="UniProtKB-SubCell"/>
</dbReference>
<comment type="subcellular location">
    <subcellularLocation>
        <location evidence="1 14">Cell membrane</location>
        <topology evidence="1 14">Multi-pass membrane protein</topology>
    </subcellularLocation>
</comment>
<dbReference type="Pfam" id="PF00474">
    <property type="entry name" value="SSF"/>
    <property type="match status" value="1"/>
</dbReference>
<feature type="transmembrane region" description="Helical" evidence="14">
    <location>
        <begin position="234"/>
        <end position="254"/>
    </location>
</feature>
<dbReference type="PANTHER" id="PTHR48086">
    <property type="entry name" value="SODIUM/PROLINE SYMPORTER-RELATED"/>
    <property type="match status" value="1"/>
</dbReference>
<dbReference type="InterPro" id="IPR050277">
    <property type="entry name" value="Sodium:Solute_Symporter"/>
</dbReference>
<dbReference type="PANTHER" id="PTHR48086:SF3">
    <property type="entry name" value="SODIUM_PROLINE SYMPORTER"/>
    <property type="match status" value="1"/>
</dbReference>
<dbReference type="InterPro" id="IPR001734">
    <property type="entry name" value="Na/solute_symporter"/>
</dbReference>
<evidence type="ECO:0000256" key="8">
    <source>
        <dbReference type="ARBA" id="ARBA00023053"/>
    </source>
</evidence>
<feature type="transmembrane region" description="Helical" evidence="14">
    <location>
        <begin position="313"/>
        <end position="334"/>
    </location>
</feature>
<keyword evidence="6 14" id="KW-0769">Symport</keyword>